<dbReference type="AlphaFoldDB" id="A0AAV7X3F8"/>
<feature type="region of interest" description="Disordered" evidence="1">
    <location>
        <begin position="1"/>
        <end position="100"/>
    </location>
</feature>
<accession>A0AAV7X3F8</accession>
<feature type="compositionally biased region" description="Basic and acidic residues" evidence="1">
    <location>
        <begin position="71"/>
        <end position="100"/>
    </location>
</feature>
<evidence type="ECO:0000313" key="2">
    <source>
        <dbReference type="EMBL" id="KAJ1519167.1"/>
    </source>
</evidence>
<evidence type="ECO:0008006" key="4">
    <source>
        <dbReference type="Google" id="ProtNLM"/>
    </source>
</evidence>
<proteinExistence type="predicted"/>
<feature type="compositionally biased region" description="Low complexity" evidence="1">
    <location>
        <begin position="37"/>
        <end position="47"/>
    </location>
</feature>
<dbReference type="EMBL" id="JAPTSV010000747">
    <property type="protein sequence ID" value="KAJ1519167.1"/>
    <property type="molecule type" value="Genomic_DNA"/>
</dbReference>
<evidence type="ECO:0000313" key="3">
    <source>
        <dbReference type="Proteomes" id="UP001075354"/>
    </source>
</evidence>
<dbReference type="Proteomes" id="UP001075354">
    <property type="component" value="Unassembled WGS sequence"/>
</dbReference>
<protein>
    <recommendedName>
        <fullName evidence="4">Cr1-8 nvi</fullName>
    </recommendedName>
</protein>
<organism evidence="2 3">
    <name type="scientific">Megalurothrips usitatus</name>
    <name type="common">bean blossom thrips</name>
    <dbReference type="NCBI Taxonomy" id="439358"/>
    <lineage>
        <taxon>Eukaryota</taxon>
        <taxon>Metazoa</taxon>
        <taxon>Ecdysozoa</taxon>
        <taxon>Arthropoda</taxon>
        <taxon>Hexapoda</taxon>
        <taxon>Insecta</taxon>
        <taxon>Pterygota</taxon>
        <taxon>Neoptera</taxon>
        <taxon>Paraneoptera</taxon>
        <taxon>Thysanoptera</taxon>
        <taxon>Terebrantia</taxon>
        <taxon>Thripoidea</taxon>
        <taxon>Thripidae</taxon>
        <taxon>Megalurothrips</taxon>
    </lineage>
</organism>
<name>A0AAV7X3F8_9NEOP</name>
<comment type="caution">
    <text evidence="2">The sequence shown here is derived from an EMBL/GenBank/DDBJ whole genome shotgun (WGS) entry which is preliminary data.</text>
</comment>
<reference evidence="2" key="1">
    <citation type="submission" date="2022-12" db="EMBL/GenBank/DDBJ databases">
        <title>Chromosome-level genome assembly of the bean flower thrips Megalurothrips usitatus.</title>
        <authorList>
            <person name="Ma L."/>
            <person name="Liu Q."/>
            <person name="Li H."/>
            <person name="Cai W."/>
        </authorList>
    </citation>
    <scope>NUCLEOTIDE SEQUENCE</scope>
    <source>
        <strain evidence="2">Cailab_2022a</strain>
    </source>
</reference>
<dbReference type="PANTHER" id="PTHR46579">
    <property type="entry name" value="F5/8 TYPE C DOMAIN-CONTAINING PROTEIN-RELATED"/>
    <property type="match status" value="1"/>
</dbReference>
<keyword evidence="3" id="KW-1185">Reference proteome</keyword>
<dbReference type="PANTHER" id="PTHR46579:SF1">
    <property type="entry name" value="F5_8 TYPE C DOMAIN-CONTAINING PROTEIN"/>
    <property type="match status" value="1"/>
</dbReference>
<feature type="compositionally biased region" description="Low complexity" evidence="1">
    <location>
        <begin position="57"/>
        <end position="68"/>
    </location>
</feature>
<evidence type="ECO:0000256" key="1">
    <source>
        <dbReference type="SAM" id="MobiDB-lite"/>
    </source>
</evidence>
<feature type="compositionally biased region" description="Low complexity" evidence="1">
    <location>
        <begin position="1"/>
        <end position="12"/>
    </location>
</feature>
<gene>
    <name evidence="2" type="ORF">ONE63_011223</name>
</gene>
<sequence length="842" mass="96562">MDGNYSDSSSSSAIRGEADERSQSALGCLDDNYSDPSSSNTSSNSSTHGEPDEWSWSEESNSTSSSSSHDLNNHVEQERQDNDISEQERDGGAFSRLRSEVPKLQEKMNLNVKISVGEILTNALTLVRKHNWSHLEKENLMKFATSILNCGNILPNSRYLLDEYFYSQNDMWYYFYCSECTKHLGSVPACRSRPEQICCPNPECKTVNRLHDLSKANYFVTFDLPSQIEVLLSDPDIRCKLVNPSDYTEPSEGGVMTDLHHGTMYREFANFIKNEAFPPNIRVISFTISIDSARLCQTFSGQSICPAFIMINELPQVHRIGNPLIAGLWFGTTKEKLDLFLPPIVKHVISLSTRGFTLHFLDEMWFLKGFLIACVADSVARCDVQGLHSHRGDYPCSWCLIEGEEWEGVRIFRFTPEIPPPRTLEELVEDAGEALRTKQFIRGVKYLCPLAPAPFFHSVNSFIVDSMHAKDEGTSKSFLSAWLGEFGHRAAFSVVAKTKTIDKRLKSTRPPKEFRKSIRKLDDLAYWTGRELDNWAMYLSIPILNGILPPRFLKHWALYVQANFILLNTELPVDAIDIAEELLEQFCFQVETLYPLNMMRFNLHILRHFPANSRRWGQMFALSAYGFEAGNQKLKKLVHNANYIPNQICRGLSESNSLILMKRYCESTNTRAFEEEIDRKKRRFAIELEGNIRLLHKGKRFHATEEEEWFLRRMGKTGSEFLVFTELKKNGCHYGADVKKQKTNNSFVCLANYDIVNIKKFLYCEASREVFVIGVKVRYEPSSLCPPSVVRFDRRLCFLFQVTSIDEDIIIFSVKDFRTVCVSIELENGHFISPMSNLYNMF</sequence>